<sequence length="147" mass="16694">MTYQLQNRLGFKLSRLSRIMQSRLGADLAAHGLTRLKWCVLASVEMEHLNTPSELADNIGITRPAMSRLLKAMTKDGLIERRLNHEDGRARQIMVTARGKQKVATCWPLVQANQDHFLNKLTADQHDSLNEALRLMIRDEAGTFDDI</sequence>
<evidence type="ECO:0000313" key="5">
    <source>
        <dbReference type="EMBL" id="SPH27492.1"/>
    </source>
</evidence>
<dbReference type="InterPro" id="IPR036390">
    <property type="entry name" value="WH_DNA-bd_sf"/>
</dbReference>
<dbReference type="PANTHER" id="PTHR42756">
    <property type="entry name" value="TRANSCRIPTIONAL REGULATOR, MARR"/>
    <property type="match status" value="1"/>
</dbReference>
<dbReference type="Gene3D" id="1.10.10.10">
    <property type="entry name" value="Winged helix-like DNA-binding domain superfamily/Winged helix DNA-binding domain"/>
    <property type="match status" value="1"/>
</dbReference>
<keyword evidence="6" id="KW-1185">Reference proteome</keyword>
<evidence type="ECO:0000256" key="3">
    <source>
        <dbReference type="ARBA" id="ARBA00023163"/>
    </source>
</evidence>
<dbReference type="GO" id="GO:0003677">
    <property type="term" value="F:DNA binding"/>
    <property type="evidence" value="ECO:0007669"/>
    <property type="project" value="UniProtKB-KW"/>
</dbReference>
<accession>A0A2R8BPI5</accession>
<dbReference type="RefSeq" id="WP_181364570.1">
    <property type="nucleotide sequence ID" value="NZ_OMOR01000003.1"/>
</dbReference>
<evidence type="ECO:0000313" key="6">
    <source>
        <dbReference type="Proteomes" id="UP000244880"/>
    </source>
</evidence>
<gene>
    <name evidence="5" type="ORF">ASD8599_03958</name>
</gene>
<proteinExistence type="predicted"/>
<dbReference type="Proteomes" id="UP000244880">
    <property type="component" value="Unassembled WGS sequence"/>
</dbReference>
<dbReference type="Pfam" id="PF12802">
    <property type="entry name" value="MarR_2"/>
    <property type="match status" value="1"/>
</dbReference>
<dbReference type="InterPro" id="IPR011991">
    <property type="entry name" value="ArsR-like_HTH"/>
</dbReference>
<keyword evidence="2" id="KW-0238">DNA-binding</keyword>
<dbReference type="EMBL" id="OMOR01000003">
    <property type="protein sequence ID" value="SPH27492.1"/>
    <property type="molecule type" value="Genomic_DNA"/>
</dbReference>
<evidence type="ECO:0000256" key="2">
    <source>
        <dbReference type="ARBA" id="ARBA00023125"/>
    </source>
</evidence>
<evidence type="ECO:0000256" key="1">
    <source>
        <dbReference type="ARBA" id="ARBA00023015"/>
    </source>
</evidence>
<dbReference type="SMART" id="SM00347">
    <property type="entry name" value="HTH_MARR"/>
    <property type="match status" value="1"/>
</dbReference>
<keyword evidence="1" id="KW-0805">Transcription regulation</keyword>
<feature type="domain" description="HTH marR-type" evidence="4">
    <location>
        <begin position="6"/>
        <end position="138"/>
    </location>
</feature>
<dbReference type="PANTHER" id="PTHR42756:SF1">
    <property type="entry name" value="TRANSCRIPTIONAL REPRESSOR OF EMRAB OPERON"/>
    <property type="match status" value="1"/>
</dbReference>
<keyword evidence="3" id="KW-0804">Transcription</keyword>
<reference evidence="5 6" key="1">
    <citation type="submission" date="2018-03" db="EMBL/GenBank/DDBJ databases">
        <authorList>
            <person name="Keele B.F."/>
        </authorList>
    </citation>
    <scope>NUCLEOTIDE SEQUENCE [LARGE SCALE GENOMIC DNA]</scope>
    <source>
        <strain evidence="5 6">CECT 8599</strain>
    </source>
</reference>
<dbReference type="PRINTS" id="PR00598">
    <property type="entry name" value="HTHMARR"/>
</dbReference>
<dbReference type="CDD" id="cd00090">
    <property type="entry name" value="HTH_ARSR"/>
    <property type="match status" value="1"/>
</dbReference>
<name>A0A2R8BPI5_9RHOB</name>
<dbReference type="AlphaFoldDB" id="A0A2R8BPI5"/>
<dbReference type="SUPFAM" id="SSF46785">
    <property type="entry name" value="Winged helix' DNA-binding domain"/>
    <property type="match status" value="1"/>
</dbReference>
<organism evidence="5 6">
    <name type="scientific">Ascidiaceihabitans donghaensis</name>
    <dbReference type="NCBI Taxonomy" id="1510460"/>
    <lineage>
        <taxon>Bacteria</taxon>
        <taxon>Pseudomonadati</taxon>
        <taxon>Pseudomonadota</taxon>
        <taxon>Alphaproteobacteria</taxon>
        <taxon>Rhodobacterales</taxon>
        <taxon>Paracoccaceae</taxon>
        <taxon>Ascidiaceihabitans</taxon>
    </lineage>
</organism>
<protein>
    <submittedName>
        <fullName evidence="5">Putative HTH-type transcriptional regulator</fullName>
    </submittedName>
</protein>
<dbReference type="InterPro" id="IPR000835">
    <property type="entry name" value="HTH_MarR-typ"/>
</dbReference>
<dbReference type="GO" id="GO:0003700">
    <property type="term" value="F:DNA-binding transcription factor activity"/>
    <property type="evidence" value="ECO:0007669"/>
    <property type="project" value="InterPro"/>
</dbReference>
<dbReference type="PROSITE" id="PS50995">
    <property type="entry name" value="HTH_MARR_2"/>
    <property type="match status" value="1"/>
</dbReference>
<evidence type="ECO:0000259" key="4">
    <source>
        <dbReference type="PROSITE" id="PS50995"/>
    </source>
</evidence>
<dbReference type="InterPro" id="IPR036388">
    <property type="entry name" value="WH-like_DNA-bd_sf"/>
</dbReference>